<dbReference type="CDD" id="cd00464">
    <property type="entry name" value="SK"/>
    <property type="match status" value="1"/>
</dbReference>
<keyword evidence="6" id="KW-0547">Nucleotide-binding</keyword>
<dbReference type="GO" id="GO:0009073">
    <property type="term" value="P:aromatic amino acid family biosynthetic process"/>
    <property type="evidence" value="ECO:0007669"/>
    <property type="project" value="UniProtKB-KW"/>
</dbReference>
<keyword evidence="5" id="KW-0808">Transferase</keyword>
<feature type="signal peptide" evidence="12">
    <location>
        <begin position="1"/>
        <end position="16"/>
    </location>
</feature>
<dbReference type="GO" id="GO:0005829">
    <property type="term" value="C:cytosol"/>
    <property type="evidence" value="ECO:0007669"/>
    <property type="project" value="TreeGrafter"/>
</dbReference>
<dbReference type="GO" id="GO:0004765">
    <property type="term" value="F:shikimate kinase activity"/>
    <property type="evidence" value="ECO:0007669"/>
    <property type="project" value="UniProtKB-EC"/>
</dbReference>
<accession>A0A7S4E511</accession>
<evidence type="ECO:0000256" key="11">
    <source>
        <dbReference type="SAM" id="MobiDB-lite"/>
    </source>
</evidence>
<sequence length="241" mass="25789">MPKALQLLLGLATASAFTGPRRGVQRPSQLIRRSSAAEPESRTTTAGRELAEALQNVNLYLIGMMGSGKTSVGELVSRQLGSYTFLDTDATLEAATKRTVADIFEKDGEAAFRELEGSIMEQVAAYVRLVVATGGGVVTRQQNWASLRQGIVVWLDPDVETLTARLSSGDEAGKRPLLQQGDVGATLSATLEKRREFYEQCDVRVSIQGEENASDTAARVVADALAFIRANPPKAAPGPPE</sequence>
<evidence type="ECO:0000256" key="8">
    <source>
        <dbReference type="ARBA" id="ARBA00022840"/>
    </source>
</evidence>
<dbReference type="AlphaFoldDB" id="A0A7S4E511"/>
<dbReference type="EMBL" id="HBIW01007255">
    <property type="protein sequence ID" value="CAE0690669.1"/>
    <property type="molecule type" value="Transcribed_RNA"/>
</dbReference>
<evidence type="ECO:0000313" key="13">
    <source>
        <dbReference type="EMBL" id="CAE0690669.1"/>
    </source>
</evidence>
<dbReference type="GO" id="GO:0005524">
    <property type="term" value="F:ATP binding"/>
    <property type="evidence" value="ECO:0007669"/>
    <property type="project" value="UniProtKB-KW"/>
</dbReference>
<dbReference type="Gene3D" id="3.40.50.300">
    <property type="entry name" value="P-loop containing nucleotide triphosphate hydrolases"/>
    <property type="match status" value="1"/>
</dbReference>
<reference evidence="13" key="1">
    <citation type="submission" date="2021-01" db="EMBL/GenBank/DDBJ databases">
        <authorList>
            <person name="Corre E."/>
            <person name="Pelletier E."/>
            <person name="Niang G."/>
            <person name="Scheremetjew M."/>
            <person name="Finn R."/>
            <person name="Kale V."/>
            <person name="Holt S."/>
            <person name="Cochrane G."/>
            <person name="Meng A."/>
            <person name="Brown T."/>
            <person name="Cohen L."/>
        </authorList>
    </citation>
    <scope>NUCLEOTIDE SEQUENCE</scope>
    <source>
        <strain evidence="13">CCMP1756</strain>
    </source>
</reference>
<evidence type="ECO:0000256" key="1">
    <source>
        <dbReference type="ARBA" id="ARBA00004842"/>
    </source>
</evidence>
<dbReference type="EC" id="2.7.1.71" evidence="3"/>
<keyword evidence="9" id="KW-0057">Aromatic amino acid biosynthesis</keyword>
<dbReference type="HAMAP" id="MF_00109">
    <property type="entry name" value="Shikimate_kinase"/>
    <property type="match status" value="1"/>
</dbReference>
<keyword evidence="12" id="KW-0732">Signal</keyword>
<evidence type="ECO:0000256" key="9">
    <source>
        <dbReference type="ARBA" id="ARBA00023141"/>
    </source>
</evidence>
<dbReference type="InterPro" id="IPR023000">
    <property type="entry name" value="Shikimate_kinase_CS"/>
</dbReference>
<dbReference type="PROSITE" id="PS01128">
    <property type="entry name" value="SHIKIMATE_KINASE"/>
    <property type="match status" value="1"/>
</dbReference>
<evidence type="ECO:0000256" key="5">
    <source>
        <dbReference type="ARBA" id="ARBA00022679"/>
    </source>
</evidence>
<protein>
    <recommendedName>
        <fullName evidence="3">shikimate kinase</fullName>
        <ecNumber evidence="3">2.7.1.71</ecNumber>
    </recommendedName>
</protein>
<dbReference type="PRINTS" id="PR01100">
    <property type="entry name" value="SHIKIMTKNASE"/>
</dbReference>
<evidence type="ECO:0000256" key="6">
    <source>
        <dbReference type="ARBA" id="ARBA00022741"/>
    </source>
</evidence>
<dbReference type="PANTHER" id="PTHR21087">
    <property type="entry name" value="SHIKIMATE KINASE"/>
    <property type="match status" value="1"/>
</dbReference>
<comment type="catalytic activity">
    <reaction evidence="10">
        <text>shikimate + ATP = 3-phosphoshikimate + ADP + H(+)</text>
        <dbReference type="Rhea" id="RHEA:13121"/>
        <dbReference type="ChEBI" id="CHEBI:15378"/>
        <dbReference type="ChEBI" id="CHEBI:30616"/>
        <dbReference type="ChEBI" id="CHEBI:36208"/>
        <dbReference type="ChEBI" id="CHEBI:145989"/>
        <dbReference type="ChEBI" id="CHEBI:456216"/>
        <dbReference type="EC" id="2.7.1.71"/>
    </reaction>
</comment>
<dbReference type="UniPathway" id="UPA00053">
    <property type="reaction ID" value="UER00088"/>
</dbReference>
<dbReference type="Pfam" id="PF01202">
    <property type="entry name" value="SKI"/>
    <property type="match status" value="1"/>
</dbReference>
<dbReference type="GO" id="GO:0008652">
    <property type="term" value="P:amino acid biosynthetic process"/>
    <property type="evidence" value="ECO:0007669"/>
    <property type="project" value="UniProtKB-KW"/>
</dbReference>
<evidence type="ECO:0000256" key="7">
    <source>
        <dbReference type="ARBA" id="ARBA00022777"/>
    </source>
</evidence>
<dbReference type="InterPro" id="IPR031322">
    <property type="entry name" value="Shikimate/glucono_kinase"/>
</dbReference>
<keyword evidence="8" id="KW-0067">ATP-binding</keyword>
<keyword evidence="7" id="KW-0418">Kinase</keyword>
<name>A0A7S4E511_9STRA</name>
<keyword evidence="4" id="KW-0028">Amino-acid biosynthesis</keyword>
<evidence type="ECO:0000256" key="10">
    <source>
        <dbReference type="ARBA" id="ARBA00048567"/>
    </source>
</evidence>
<proteinExistence type="inferred from homology"/>
<dbReference type="GO" id="GO:0009423">
    <property type="term" value="P:chorismate biosynthetic process"/>
    <property type="evidence" value="ECO:0007669"/>
    <property type="project" value="UniProtKB-UniPathway"/>
</dbReference>
<feature type="chain" id="PRO_5030874213" description="shikimate kinase" evidence="12">
    <location>
        <begin position="17"/>
        <end position="241"/>
    </location>
</feature>
<dbReference type="PANTHER" id="PTHR21087:SF16">
    <property type="entry name" value="SHIKIMATE KINASE 1, CHLOROPLASTIC"/>
    <property type="match status" value="1"/>
</dbReference>
<evidence type="ECO:0000256" key="2">
    <source>
        <dbReference type="ARBA" id="ARBA00006997"/>
    </source>
</evidence>
<comment type="similarity">
    <text evidence="2">Belongs to the shikimate kinase family.</text>
</comment>
<evidence type="ECO:0000256" key="3">
    <source>
        <dbReference type="ARBA" id="ARBA00012154"/>
    </source>
</evidence>
<feature type="region of interest" description="Disordered" evidence="11">
    <location>
        <begin position="20"/>
        <end position="45"/>
    </location>
</feature>
<organism evidence="13">
    <name type="scientific">Pelagomonas calceolata</name>
    <dbReference type="NCBI Taxonomy" id="35677"/>
    <lineage>
        <taxon>Eukaryota</taxon>
        <taxon>Sar</taxon>
        <taxon>Stramenopiles</taxon>
        <taxon>Ochrophyta</taxon>
        <taxon>Pelagophyceae</taxon>
        <taxon>Pelagomonadales</taxon>
        <taxon>Pelagomonadaceae</taxon>
        <taxon>Pelagomonas</taxon>
    </lineage>
</organism>
<gene>
    <name evidence="13" type="ORF">PCAL00307_LOCUS6105</name>
</gene>
<evidence type="ECO:0000256" key="12">
    <source>
        <dbReference type="SAM" id="SignalP"/>
    </source>
</evidence>
<dbReference type="InterPro" id="IPR000623">
    <property type="entry name" value="Shikimate_kinase/TSH1"/>
</dbReference>
<comment type="pathway">
    <text evidence="1">Metabolic intermediate biosynthesis; chorismate biosynthesis; chorismate from D-erythrose 4-phosphate and phosphoenolpyruvate: step 5/7.</text>
</comment>
<evidence type="ECO:0000256" key="4">
    <source>
        <dbReference type="ARBA" id="ARBA00022605"/>
    </source>
</evidence>
<dbReference type="SUPFAM" id="SSF52540">
    <property type="entry name" value="P-loop containing nucleoside triphosphate hydrolases"/>
    <property type="match status" value="1"/>
</dbReference>
<dbReference type="InterPro" id="IPR027417">
    <property type="entry name" value="P-loop_NTPase"/>
</dbReference>